<accession>A0AAD4XKC8</accession>
<evidence type="ECO:0000313" key="2">
    <source>
        <dbReference type="Proteomes" id="UP001202328"/>
    </source>
</evidence>
<reference evidence="1" key="1">
    <citation type="submission" date="2022-04" db="EMBL/GenBank/DDBJ databases">
        <title>A functionally conserved STORR gene fusion in Papaver species that diverged 16.8 million years ago.</title>
        <authorList>
            <person name="Catania T."/>
        </authorList>
    </citation>
    <scope>NUCLEOTIDE SEQUENCE</scope>
    <source>
        <strain evidence="1">S-188037</strain>
    </source>
</reference>
<dbReference type="EMBL" id="JAJJMB010008958">
    <property type="protein sequence ID" value="KAI3917867.1"/>
    <property type="molecule type" value="Genomic_DNA"/>
</dbReference>
<comment type="caution">
    <text evidence="1">The sequence shown here is derived from an EMBL/GenBank/DDBJ whole genome shotgun (WGS) entry which is preliminary data.</text>
</comment>
<evidence type="ECO:0000313" key="1">
    <source>
        <dbReference type="EMBL" id="KAI3917867.1"/>
    </source>
</evidence>
<gene>
    <name evidence="1" type="ORF">MKW98_000101</name>
</gene>
<proteinExistence type="predicted"/>
<dbReference type="AlphaFoldDB" id="A0AAD4XKC8"/>
<organism evidence="1 2">
    <name type="scientific">Papaver atlanticum</name>
    <dbReference type="NCBI Taxonomy" id="357466"/>
    <lineage>
        <taxon>Eukaryota</taxon>
        <taxon>Viridiplantae</taxon>
        <taxon>Streptophyta</taxon>
        <taxon>Embryophyta</taxon>
        <taxon>Tracheophyta</taxon>
        <taxon>Spermatophyta</taxon>
        <taxon>Magnoliopsida</taxon>
        <taxon>Ranunculales</taxon>
        <taxon>Papaveraceae</taxon>
        <taxon>Papaveroideae</taxon>
        <taxon>Papaver</taxon>
    </lineage>
</organism>
<protein>
    <submittedName>
        <fullName evidence="1">Uncharacterized protein</fullName>
    </submittedName>
</protein>
<keyword evidence="2" id="KW-1185">Reference proteome</keyword>
<feature type="non-terminal residue" evidence="1">
    <location>
        <position position="68"/>
    </location>
</feature>
<sequence>SITRPPSISLLFKTPYQIQKKTPVSCSTDFFLIKSTKSSVSASDPLSQNLLNHNNLVRSAVGSIDLRF</sequence>
<name>A0AAD4XKC8_9MAGN</name>
<dbReference type="Proteomes" id="UP001202328">
    <property type="component" value="Unassembled WGS sequence"/>
</dbReference>